<organism evidence="1 2">
    <name type="scientific">Bradyrhizobium macuxiense</name>
    <dbReference type="NCBI Taxonomy" id="1755647"/>
    <lineage>
        <taxon>Bacteria</taxon>
        <taxon>Pseudomonadati</taxon>
        <taxon>Pseudomonadota</taxon>
        <taxon>Alphaproteobacteria</taxon>
        <taxon>Hyphomicrobiales</taxon>
        <taxon>Nitrobacteraceae</taxon>
        <taxon>Bradyrhizobium</taxon>
    </lineage>
</organism>
<keyword evidence="2" id="KW-1185">Reference proteome</keyword>
<dbReference type="RefSeq" id="WP_146985429.1">
    <property type="nucleotide sequence ID" value="NZ_VITY01000003.1"/>
</dbReference>
<name>A0A560MF33_9BRAD</name>
<accession>A0A560MF33</accession>
<gene>
    <name evidence="1" type="ORF">FBZ93_10351</name>
</gene>
<sequence length="203" mass="23528">MVYKFDPMYFNGTIFDLDDTCVMAKGWAQLSSDRIPASYFPKSLVFTAASAKLPDMFHMSRGFFVFSERARVVVEHWAPGQLEFIPVAYHAKPKVAATLDFAHAYYFINVLGRAQRMQWRSTPSYKIYTRDDGTELFMPLPGLDKWELRERAPGEPLIWRDTPWRDGNKEYGCQSDPFIEDILWRELDANFPDQLHALRVGGD</sequence>
<evidence type="ECO:0000313" key="2">
    <source>
        <dbReference type="Proteomes" id="UP000321304"/>
    </source>
</evidence>
<dbReference type="OrthoDB" id="8227728at2"/>
<dbReference type="EMBL" id="VITY01000003">
    <property type="protein sequence ID" value="TWC05041.1"/>
    <property type="molecule type" value="Genomic_DNA"/>
</dbReference>
<reference evidence="1 2" key="1">
    <citation type="submission" date="2019-06" db="EMBL/GenBank/DDBJ databases">
        <title>Genomic Encyclopedia of Type Strains, Phase IV (KMG-V): Genome sequencing to study the core and pangenomes of soil and plant-associated prokaryotes.</title>
        <authorList>
            <person name="Whitman W."/>
        </authorList>
    </citation>
    <scope>NUCLEOTIDE SEQUENCE [LARGE SCALE GENOMIC DNA]</scope>
    <source>
        <strain evidence="1 2">BR 10355</strain>
    </source>
</reference>
<comment type="caution">
    <text evidence="1">The sequence shown here is derived from an EMBL/GenBank/DDBJ whole genome shotgun (WGS) entry which is preliminary data.</text>
</comment>
<dbReference type="AlphaFoldDB" id="A0A560MF33"/>
<dbReference type="Proteomes" id="UP000321304">
    <property type="component" value="Unassembled WGS sequence"/>
</dbReference>
<protein>
    <submittedName>
        <fullName evidence="1">Uncharacterized protein</fullName>
    </submittedName>
</protein>
<evidence type="ECO:0000313" key="1">
    <source>
        <dbReference type="EMBL" id="TWC05041.1"/>
    </source>
</evidence>
<proteinExistence type="predicted"/>